<sequence length="1120" mass="119564">MAFIALVDLAPNRCLLIGLNATGRGLHNRGLHRGGAPSPRYRCYVPRHGLAFSSTFPKFPLSSPTNTIFFTTNFMVSPAPDSLTVTPRASMVDLHSAFEDRPTPNSSHIAENQEEEEYLVYATHPTHHASEGLFGGESNPDGRDDWMEGRGRGRGQHHHQRRSGSSGRRQRQQPQQPQQPQPQQPQQPQTYASLNDAPPPNASYDFASYPQSPNTGYGHAPYLAQPQQYAPQQYQPAGAAQSIHAGYLAHGHGHGHGQPYPPPAQYQQAYPDTTNAPPPPHSQHGSPTNAFSYHQYGAYATPAPMQPLPPLYTQHPHHYNPYQPQHQSPTAGMGRGQDDGGGGQQQGGTWWFVPGPQQNPYDPAQGYAYYPPQPQHDYEQQLQQQQQQSSPLSQPHSRVPSFSPTHTHQAHLPRPIPSRSSSSSAASAASAASPAPSISSAPRPRSREREREREPPPLRDRERERIQRASVSGSDQEREKPLVRRPYHPNPPAHRSEWVMWAGNVPSDAGHDELWRFFTTPQAPASEGGSSSGSSGQTAGGGAGTTGSGETAGAAAPVANPSTAAPTPATPAPAPVPPSPSTSNAPVGPGVLSIFLISRSNCAFVNYESAAHLSTAIERFNGVSLRPNDPRCPRLVCRVRRGEDDLKAGVGGQRGIGIHARWVKDKKARERAADGKDKGKGRATAAGGGGAGGDGADEADADVSSISGSDTFSTASSEIDVVGVRERPPLRPLGGAGSKSRSAEGTGSSGSGEGSYASTDSSLLREHFPQRYFILKSLTREDLDLSVNTGLWATQKHNEGVLDRAFRTSKDVYLIFSVNKSGEFYGYARMASPIGPSESAQGRVTWARREGSTSSSNAASLPDSPTPALAPQPVLPTDPSILHPALDDVKTPSASSQAHAPILSAERFVGDSPEIMTGLRPTNVQSAPAILGQPHRLFSGVEPALKYSLDHHLVSAAARAEPSAAMIQLDESAPYRAMRVRAIPPVDDDVVAATAPPALGPVPEEGSGLGTSPMPVPTATTPDWGNDFALTWVCTDRLPFVRTRNIRNPWNHDREVKVSRDGTELEPGVGKALLDEWRAYLEEGPEGSAASASASGSTSASASASSSRSARSRTSRSPRT</sequence>
<feature type="compositionally biased region" description="Low complexity" evidence="1">
    <location>
        <begin position="380"/>
        <end position="397"/>
    </location>
</feature>
<feature type="region of interest" description="Disordered" evidence="1">
    <location>
        <begin position="521"/>
        <end position="584"/>
    </location>
</feature>
<proteinExistence type="predicted"/>
<feature type="compositionally biased region" description="Pro residues" evidence="1">
    <location>
        <begin position="568"/>
        <end position="580"/>
    </location>
</feature>
<feature type="compositionally biased region" description="Gly residues" evidence="1">
    <location>
        <begin position="333"/>
        <end position="346"/>
    </location>
</feature>
<feature type="compositionally biased region" description="Low complexity" evidence="1">
    <location>
        <begin position="548"/>
        <end position="567"/>
    </location>
</feature>
<protein>
    <recommendedName>
        <fullName evidence="2">YTH domain-containing protein</fullName>
    </recommendedName>
</protein>
<feature type="compositionally biased region" description="Gly residues" evidence="1">
    <location>
        <begin position="538"/>
        <end position="547"/>
    </location>
</feature>
<gene>
    <name evidence="3" type="ORF">MCHLO_05010</name>
</gene>
<feature type="compositionally biased region" description="Low complexity" evidence="1">
    <location>
        <begin position="1087"/>
        <end position="1109"/>
    </location>
</feature>
<dbReference type="Proteomes" id="UP000815677">
    <property type="component" value="Unassembled WGS sequence"/>
</dbReference>
<feature type="compositionally biased region" description="Basic residues" evidence="1">
    <location>
        <begin position="1110"/>
        <end position="1120"/>
    </location>
</feature>
<feature type="compositionally biased region" description="Pro residues" evidence="1">
    <location>
        <begin position="864"/>
        <end position="876"/>
    </location>
</feature>
<feature type="compositionally biased region" description="Polar residues" evidence="1">
    <location>
        <begin position="704"/>
        <end position="717"/>
    </location>
</feature>
<name>A0ABQ0L8R3_MYCCL</name>
<dbReference type="PROSITE" id="PS50882">
    <property type="entry name" value="YTH"/>
    <property type="match status" value="2"/>
</dbReference>
<organism evidence="3 4">
    <name type="scientific">Mycena chlorophos</name>
    <name type="common">Agaric fungus</name>
    <name type="synonym">Agaricus chlorophos</name>
    <dbReference type="NCBI Taxonomy" id="658473"/>
    <lineage>
        <taxon>Eukaryota</taxon>
        <taxon>Fungi</taxon>
        <taxon>Dikarya</taxon>
        <taxon>Basidiomycota</taxon>
        <taxon>Agaricomycotina</taxon>
        <taxon>Agaricomycetes</taxon>
        <taxon>Agaricomycetidae</taxon>
        <taxon>Agaricales</taxon>
        <taxon>Marasmiineae</taxon>
        <taxon>Mycenaceae</taxon>
        <taxon>Mycena</taxon>
    </lineage>
</organism>
<dbReference type="Pfam" id="PF25701">
    <property type="entry name" value="RRM_YTH1"/>
    <property type="match status" value="1"/>
</dbReference>
<feature type="region of interest" description="Disordered" evidence="1">
    <location>
        <begin position="663"/>
        <end position="761"/>
    </location>
</feature>
<feature type="region of interest" description="Disordered" evidence="1">
    <location>
        <begin position="1084"/>
        <end position="1120"/>
    </location>
</feature>
<dbReference type="PANTHER" id="PTHR12357:SF3">
    <property type="entry name" value="YTH DOMAIN-CONTAINING PROTEIN 1"/>
    <property type="match status" value="1"/>
</dbReference>
<dbReference type="EMBL" id="DF843680">
    <property type="protein sequence ID" value="GAT47552.1"/>
    <property type="molecule type" value="Genomic_DNA"/>
</dbReference>
<dbReference type="PANTHER" id="PTHR12357">
    <property type="entry name" value="YTH YT521-B HOMOLOGY DOMAIN-CONTAINING"/>
    <property type="match status" value="1"/>
</dbReference>
<evidence type="ECO:0000313" key="3">
    <source>
        <dbReference type="EMBL" id="GAT47552.1"/>
    </source>
</evidence>
<feature type="domain" description="YTH" evidence="2">
    <location>
        <begin position="939"/>
        <end position="1077"/>
    </location>
</feature>
<feature type="region of interest" description="Disordered" evidence="1">
    <location>
        <begin position="836"/>
        <end position="877"/>
    </location>
</feature>
<feature type="compositionally biased region" description="Basic and acidic residues" evidence="1">
    <location>
        <begin position="445"/>
        <end position="467"/>
    </location>
</feature>
<feature type="region of interest" description="Disordered" evidence="1">
    <location>
        <begin position="248"/>
        <end position="494"/>
    </location>
</feature>
<dbReference type="InterPro" id="IPR057720">
    <property type="entry name" value="RRM_YTH1"/>
</dbReference>
<feature type="domain" description="YTH" evidence="2">
    <location>
        <begin position="770"/>
        <end position="903"/>
    </location>
</feature>
<feature type="compositionally biased region" description="Basic and acidic residues" evidence="1">
    <location>
        <begin position="663"/>
        <end position="680"/>
    </location>
</feature>
<feature type="compositionally biased region" description="Polar residues" evidence="1">
    <location>
        <begin position="283"/>
        <end position="292"/>
    </location>
</feature>
<reference evidence="3" key="1">
    <citation type="submission" date="2014-09" db="EMBL/GenBank/DDBJ databases">
        <title>Genome sequence of the luminous mushroom Mycena chlorophos for searching fungal bioluminescence genes.</title>
        <authorList>
            <person name="Tanaka Y."/>
            <person name="Kasuga D."/>
            <person name="Oba Y."/>
            <person name="Hase S."/>
            <person name="Sato K."/>
            <person name="Oba Y."/>
            <person name="Sakakibara Y."/>
        </authorList>
    </citation>
    <scope>NUCLEOTIDE SEQUENCE</scope>
</reference>
<dbReference type="InterPro" id="IPR045168">
    <property type="entry name" value="YTH_prot"/>
</dbReference>
<keyword evidence="4" id="KW-1185">Reference proteome</keyword>
<feature type="compositionally biased region" description="Low complexity" evidence="1">
    <location>
        <begin position="525"/>
        <end position="537"/>
    </location>
</feature>
<feature type="compositionally biased region" description="Low complexity" evidence="1">
    <location>
        <begin position="360"/>
        <end position="370"/>
    </location>
</feature>
<feature type="compositionally biased region" description="Basic residues" evidence="1">
    <location>
        <begin position="152"/>
        <end position="162"/>
    </location>
</feature>
<dbReference type="Pfam" id="PF04146">
    <property type="entry name" value="YTH"/>
    <property type="match status" value="1"/>
</dbReference>
<evidence type="ECO:0000256" key="1">
    <source>
        <dbReference type="SAM" id="MobiDB-lite"/>
    </source>
</evidence>
<evidence type="ECO:0000313" key="4">
    <source>
        <dbReference type="Proteomes" id="UP000815677"/>
    </source>
</evidence>
<feature type="compositionally biased region" description="Low complexity" evidence="1">
    <location>
        <begin position="319"/>
        <end position="329"/>
    </location>
</feature>
<feature type="compositionally biased region" description="Low complexity" evidence="1">
    <location>
        <begin position="417"/>
        <end position="443"/>
    </location>
</feature>
<dbReference type="CDD" id="cd21134">
    <property type="entry name" value="YTH"/>
    <property type="match status" value="1"/>
</dbReference>
<dbReference type="Gene3D" id="3.10.590.10">
    <property type="entry name" value="ph1033 like domains"/>
    <property type="match status" value="2"/>
</dbReference>
<feature type="compositionally biased region" description="Basic and acidic residues" evidence="1">
    <location>
        <begin position="140"/>
        <end position="151"/>
    </location>
</feature>
<dbReference type="InterPro" id="IPR007275">
    <property type="entry name" value="YTH_domain"/>
</dbReference>
<accession>A0ABQ0L8R3</accession>
<feature type="compositionally biased region" description="Low complexity" evidence="1">
    <location>
        <begin position="163"/>
        <end position="176"/>
    </location>
</feature>
<evidence type="ECO:0000259" key="2">
    <source>
        <dbReference type="PROSITE" id="PS50882"/>
    </source>
</evidence>
<feature type="region of interest" description="Disordered" evidence="1">
    <location>
        <begin position="127"/>
        <end position="222"/>
    </location>
</feature>